<dbReference type="GO" id="GO:0006355">
    <property type="term" value="P:regulation of DNA-templated transcription"/>
    <property type="evidence" value="ECO:0007669"/>
    <property type="project" value="InterPro"/>
</dbReference>
<feature type="region of interest" description="Disordered" evidence="1">
    <location>
        <begin position="311"/>
        <end position="407"/>
    </location>
</feature>
<feature type="compositionally biased region" description="Acidic residues" evidence="1">
    <location>
        <begin position="272"/>
        <end position="286"/>
    </location>
</feature>
<reference evidence="4" key="1">
    <citation type="submission" date="2025-08" db="UniProtKB">
        <authorList>
            <consortium name="RefSeq"/>
        </authorList>
    </citation>
    <scope>IDENTIFICATION</scope>
    <source>
        <strain evidence="4">Airmid</strain>
    </source>
</reference>
<keyword evidence="3" id="KW-1185">Reference proteome</keyword>
<dbReference type="OrthoDB" id="5973987at2759"/>
<dbReference type="PANTHER" id="PTHR22742:SF2">
    <property type="entry name" value="EXPANSION, ISOFORM A-RELATED"/>
    <property type="match status" value="1"/>
</dbReference>
<evidence type="ECO:0000313" key="4">
    <source>
        <dbReference type="RefSeq" id="XP_027195505.1"/>
    </source>
</evidence>
<dbReference type="SUPFAM" id="SSF49879">
    <property type="entry name" value="SMAD/FHA domain"/>
    <property type="match status" value="1"/>
</dbReference>
<dbReference type="AlphaFoldDB" id="A0A6P6XQ14"/>
<dbReference type="InterPro" id="IPR001132">
    <property type="entry name" value="SMAD_dom_Dwarfin-type"/>
</dbReference>
<dbReference type="Pfam" id="PF03166">
    <property type="entry name" value="MH2"/>
    <property type="match status" value="1"/>
</dbReference>
<dbReference type="PANTHER" id="PTHR22742">
    <property type="entry name" value="EXPANSION, ISOFORM A-RELATED"/>
    <property type="match status" value="1"/>
</dbReference>
<feature type="compositionally biased region" description="Polar residues" evidence="1">
    <location>
        <begin position="347"/>
        <end position="360"/>
    </location>
</feature>
<feature type="compositionally biased region" description="Polar residues" evidence="1">
    <location>
        <begin position="1"/>
        <end position="27"/>
    </location>
</feature>
<dbReference type="GO" id="GO:0009791">
    <property type="term" value="P:post-embryonic development"/>
    <property type="evidence" value="ECO:0007669"/>
    <property type="project" value="UniProtKB-ARBA"/>
</dbReference>
<feature type="region of interest" description="Disordered" evidence="1">
    <location>
        <begin position="669"/>
        <end position="690"/>
    </location>
</feature>
<dbReference type="InterPro" id="IPR017855">
    <property type="entry name" value="SMAD-like_dom_sf"/>
</dbReference>
<dbReference type="InterPro" id="IPR008984">
    <property type="entry name" value="SMAD_FHA_dom_sf"/>
</dbReference>
<dbReference type="GO" id="GO:0050793">
    <property type="term" value="P:regulation of developmental process"/>
    <property type="evidence" value="ECO:0007669"/>
    <property type="project" value="UniProtKB-ARBA"/>
</dbReference>
<gene>
    <name evidence="4" type="primary">LOC113790088</name>
</gene>
<protein>
    <recommendedName>
        <fullName evidence="2">MH2 domain-containing protein</fullName>
    </recommendedName>
</protein>
<evidence type="ECO:0000256" key="1">
    <source>
        <dbReference type="SAM" id="MobiDB-lite"/>
    </source>
</evidence>
<organism evidence="3 4">
    <name type="scientific">Dermatophagoides pteronyssinus</name>
    <name type="common">European house dust mite</name>
    <dbReference type="NCBI Taxonomy" id="6956"/>
    <lineage>
        <taxon>Eukaryota</taxon>
        <taxon>Metazoa</taxon>
        <taxon>Ecdysozoa</taxon>
        <taxon>Arthropoda</taxon>
        <taxon>Chelicerata</taxon>
        <taxon>Arachnida</taxon>
        <taxon>Acari</taxon>
        <taxon>Acariformes</taxon>
        <taxon>Sarcoptiformes</taxon>
        <taxon>Astigmata</taxon>
        <taxon>Psoroptidia</taxon>
        <taxon>Analgoidea</taxon>
        <taxon>Pyroglyphidae</taxon>
        <taxon>Dermatophagoidinae</taxon>
        <taxon>Dermatophagoides</taxon>
    </lineage>
</organism>
<accession>A0A6P6XQ14</accession>
<dbReference type="Gene3D" id="2.60.200.10">
    <property type="match status" value="1"/>
</dbReference>
<dbReference type="SMART" id="SM00524">
    <property type="entry name" value="DWB"/>
    <property type="match status" value="1"/>
</dbReference>
<feature type="region of interest" description="Disordered" evidence="1">
    <location>
        <begin position="1"/>
        <end position="29"/>
    </location>
</feature>
<feature type="compositionally biased region" description="Low complexity" evidence="1">
    <location>
        <begin position="625"/>
        <end position="649"/>
    </location>
</feature>
<dbReference type="FunFam" id="2.60.200.10:FF:000006">
    <property type="entry name" value="Expansion, isoform A"/>
    <property type="match status" value="1"/>
</dbReference>
<dbReference type="KEGG" id="dpte:113790088"/>
<dbReference type="PROSITE" id="PS51076">
    <property type="entry name" value="MH2"/>
    <property type="match status" value="1"/>
</dbReference>
<evidence type="ECO:0000313" key="3">
    <source>
        <dbReference type="Proteomes" id="UP000515146"/>
    </source>
</evidence>
<dbReference type="InParanoid" id="A0A6P6XQ14"/>
<dbReference type="OMA" id="NGFDGYR"/>
<feature type="region of interest" description="Disordered" evidence="1">
    <location>
        <begin position="272"/>
        <end position="295"/>
    </location>
</feature>
<feature type="domain" description="MH2" evidence="2">
    <location>
        <begin position="67"/>
        <end position="261"/>
    </location>
</feature>
<dbReference type="RefSeq" id="XP_027195505.1">
    <property type="nucleotide sequence ID" value="XM_027339704.1"/>
</dbReference>
<dbReference type="GO" id="GO:0051239">
    <property type="term" value="P:regulation of multicellular organismal process"/>
    <property type="evidence" value="ECO:0007669"/>
    <property type="project" value="UniProtKB-ARBA"/>
</dbReference>
<feature type="region of interest" description="Disordered" evidence="1">
    <location>
        <begin position="571"/>
        <end position="594"/>
    </location>
</feature>
<sequence length="690" mass="80476">MTSTISRRQILSRSRDTGLNQQQQKQPMNRFAPYEDYEEMWFSHEHLFKDHIAEVLRKWEQIDDEIWAKMIFMSRNRRIAKAYVRVPAVIIDGTDNGFDGYRVGLNGFEDPFRDSMTDQLMNSIEKGCRIGIDDNGNILIKRYSMSNVFVRSYPLDYSHSCVDNNIKRMNGCLELQKKYLLFDMSKFEMAMMNELKSAYPDRYRLEQQCIIIIGFVRDHPDSILDMPCYVMLINIVALDMLKSKLNPVMYRNIVQKKRPVPEFVSIFQQYDDGSDNDINDDDDDDDNHYPIYGKINESSYGDNYSWKNNRFTNGDNNRRNNRLLYSHENGPHSMPTLINIHPPMLPSRQSEMSINTINTNKPPKLPPRDKKKLSRQINTIKSARKNQKNHNNSTFGRSVEIPSPDYHHNNDEILSTTTTNTTNNTIKSRSNRTNTKRLINDNDDVDENIYGTIMLNNNRNGHYQREQNSRINHNNNHYYNKNWPISTTINDRYERSMTKSMPTYYHSNNNNNGRTVTGPSSFHHLSTNSTSINRTFRGDGPNLLMNINRLDEDPYYSGLEARVTSNRLHNTNHRHHQNNSNNNNNNDDDDNVANVTKTKGLNWMMRKVLSSNYINILTSRRQKKQNNNINNTKIPKSKSSTNESSTDSDPYVSINDVYEPIYGYGINNNNNNNNSRMSNGWPTIQARIKP</sequence>
<dbReference type="Proteomes" id="UP000515146">
    <property type="component" value="Unplaced"/>
</dbReference>
<feature type="region of interest" description="Disordered" evidence="1">
    <location>
        <begin position="619"/>
        <end position="652"/>
    </location>
</feature>
<proteinExistence type="predicted"/>
<name>A0A6P6XQ14_DERPT</name>
<evidence type="ECO:0000259" key="2">
    <source>
        <dbReference type="PROSITE" id="PS51076"/>
    </source>
</evidence>